<dbReference type="HOGENOM" id="CLU_148666_1_0_7"/>
<dbReference type="KEGG" id="dol:Dole_0857"/>
<dbReference type="OrthoDB" id="5397294at2"/>
<evidence type="ECO:0000313" key="2">
    <source>
        <dbReference type="EMBL" id="ABW66667.1"/>
    </source>
</evidence>
<accession>A8ZVV8</accession>
<dbReference type="Proteomes" id="UP000008561">
    <property type="component" value="Chromosome"/>
</dbReference>
<feature type="transmembrane region" description="Helical" evidence="1">
    <location>
        <begin position="29"/>
        <end position="47"/>
    </location>
</feature>
<keyword evidence="1" id="KW-0472">Membrane</keyword>
<dbReference type="Pfam" id="PF06942">
    <property type="entry name" value="GlpM"/>
    <property type="match status" value="1"/>
</dbReference>
<proteinExistence type="predicted"/>
<gene>
    <name evidence="2" type="ordered locus">Dole_0857</name>
</gene>
<name>A8ZVV8_DESOH</name>
<keyword evidence="1" id="KW-0812">Transmembrane</keyword>
<protein>
    <submittedName>
        <fullName evidence="2">Conserved hypothetical membrane protein</fullName>
    </submittedName>
</protein>
<evidence type="ECO:0000256" key="1">
    <source>
        <dbReference type="SAM" id="Phobius"/>
    </source>
</evidence>
<dbReference type="InterPro" id="IPR009707">
    <property type="entry name" value="GlpM/YdgC"/>
</dbReference>
<reference evidence="2 3" key="1">
    <citation type="submission" date="2007-10" db="EMBL/GenBank/DDBJ databases">
        <title>Complete sequence of Desulfococcus oleovorans Hxd3.</title>
        <authorList>
            <consortium name="US DOE Joint Genome Institute"/>
            <person name="Copeland A."/>
            <person name="Lucas S."/>
            <person name="Lapidus A."/>
            <person name="Barry K."/>
            <person name="Glavina del Rio T."/>
            <person name="Dalin E."/>
            <person name="Tice H."/>
            <person name="Pitluck S."/>
            <person name="Kiss H."/>
            <person name="Brettin T."/>
            <person name="Bruce D."/>
            <person name="Detter J.C."/>
            <person name="Han C."/>
            <person name="Schmutz J."/>
            <person name="Larimer F."/>
            <person name="Land M."/>
            <person name="Hauser L."/>
            <person name="Kyrpides N."/>
            <person name="Kim E."/>
            <person name="Wawrik B."/>
            <person name="Richardson P."/>
        </authorList>
    </citation>
    <scope>NUCLEOTIDE SEQUENCE [LARGE SCALE GENOMIC DNA]</scope>
    <source>
        <strain evidence="3">DSM 6200 / JCM 39069 / Hxd3</strain>
    </source>
</reference>
<dbReference type="RefSeq" id="WP_012174285.1">
    <property type="nucleotide sequence ID" value="NC_009943.1"/>
</dbReference>
<feature type="transmembrane region" description="Helical" evidence="1">
    <location>
        <begin position="85"/>
        <end position="104"/>
    </location>
</feature>
<organism evidence="2 3">
    <name type="scientific">Desulfosudis oleivorans (strain DSM 6200 / JCM 39069 / Hxd3)</name>
    <name type="common">Desulfococcus oleovorans</name>
    <dbReference type="NCBI Taxonomy" id="96561"/>
    <lineage>
        <taxon>Bacteria</taxon>
        <taxon>Pseudomonadati</taxon>
        <taxon>Thermodesulfobacteriota</taxon>
        <taxon>Desulfobacteria</taxon>
        <taxon>Desulfobacterales</taxon>
        <taxon>Desulfosudaceae</taxon>
        <taxon>Desulfosudis</taxon>
    </lineage>
</organism>
<keyword evidence="1" id="KW-1133">Transmembrane helix</keyword>
<dbReference type="NCBIfam" id="NF006752">
    <property type="entry name" value="PRK09272.1-5"/>
    <property type="match status" value="1"/>
</dbReference>
<feature type="transmembrane region" description="Helical" evidence="1">
    <location>
        <begin position="59"/>
        <end position="79"/>
    </location>
</feature>
<sequence length="110" mass="11767">MQLLVKVIISLAVILIATGVGKKLPSMAGLIGVMPLTGALVLVWIYLENQGDPAVMQPFTRGAIFGMIPTVLFFLTALVCFKNQFSLPATLAAGFGVWLIAALVHQWILS</sequence>
<keyword evidence="3" id="KW-1185">Reference proteome</keyword>
<dbReference type="EMBL" id="CP000859">
    <property type="protein sequence ID" value="ABW66667.1"/>
    <property type="molecule type" value="Genomic_DNA"/>
</dbReference>
<dbReference type="AlphaFoldDB" id="A8ZVV8"/>
<dbReference type="eggNOG" id="ENOG50338M6">
    <property type="taxonomic scope" value="Bacteria"/>
</dbReference>
<evidence type="ECO:0000313" key="3">
    <source>
        <dbReference type="Proteomes" id="UP000008561"/>
    </source>
</evidence>